<feature type="domain" description="ParB-like N-terminal" evidence="1">
    <location>
        <begin position="59"/>
        <end position="124"/>
    </location>
</feature>
<dbReference type="AlphaFoldDB" id="A0A6M3JBJ5"/>
<dbReference type="EMBL" id="MT141567">
    <property type="protein sequence ID" value="QJA67193.1"/>
    <property type="molecule type" value="Genomic_DNA"/>
</dbReference>
<dbReference type="InterPro" id="IPR003115">
    <property type="entry name" value="ParB_N"/>
</dbReference>
<dbReference type="Gene3D" id="3.90.1530.10">
    <property type="entry name" value="Conserved hypothetical protein from pyrococcus furiosus pfu- 392566-001, ParB domain"/>
    <property type="match status" value="1"/>
</dbReference>
<evidence type="ECO:0000313" key="3">
    <source>
        <dbReference type="EMBL" id="QJA79389.1"/>
    </source>
</evidence>
<evidence type="ECO:0000259" key="1">
    <source>
        <dbReference type="Pfam" id="PF02195"/>
    </source>
</evidence>
<reference evidence="2" key="1">
    <citation type="submission" date="2020-03" db="EMBL/GenBank/DDBJ databases">
        <title>The deep terrestrial virosphere.</title>
        <authorList>
            <person name="Holmfeldt K."/>
            <person name="Nilsson E."/>
            <person name="Simone D."/>
            <person name="Lopez-Fernandez M."/>
            <person name="Wu X."/>
            <person name="de Brujin I."/>
            <person name="Lundin D."/>
            <person name="Andersson A."/>
            <person name="Bertilsson S."/>
            <person name="Dopson M."/>
        </authorList>
    </citation>
    <scope>NUCLEOTIDE SEQUENCE</scope>
    <source>
        <strain evidence="3">MM415A00901</strain>
        <strain evidence="2">MM415B00267</strain>
    </source>
</reference>
<name>A0A6M3JBJ5_9ZZZZ</name>
<sequence>MTKNIFKDLGTYYVEWLQEDRPLIDLSIDDIYCKHESNYIKYHNNYRNQLIDLLYNVENERFLIERERNNRLVKILNETGKLYPIAVFDYEKGFMCVDGHHRIMAHLTLKYDYIPAIIYKDCHEAGLAKANAINTDYYRDLMEIDKQIHKEK</sequence>
<accession>A0A6M3JBJ5</accession>
<dbReference type="EMBL" id="MT142379">
    <property type="protein sequence ID" value="QJA79389.1"/>
    <property type="molecule type" value="Genomic_DNA"/>
</dbReference>
<dbReference type="Pfam" id="PF02195">
    <property type="entry name" value="ParB_N"/>
    <property type="match status" value="1"/>
</dbReference>
<proteinExistence type="predicted"/>
<evidence type="ECO:0000313" key="2">
    <source>
        <dbReference type="EMBL" id="QJA67193.1"/>
    </source>
</evidence>
<dbReference type="InterPro" id="IPR036086">
    <property type="entry name" value="ParB/Sulfiredoxin_sf"/>
</dbReference>
<dbReference type="SUPFAM" id="SSF110849">
    <property type="entry name" value="ParB/Sulfiredoxin"/>
    <property type="match status" value="1"/>
</dbReference>
<protein>
    <recommendedName>
        <fullName evidence="1">ParB-like N-terminal domain-containing protein</fullName>
    </recommendedName>
</protein>
<organism evidence="2">
    <name type="scientific">viral metagenome</name>
    <dbReference type="NCBI Taxonomy" id="1070528"/>
    <lineage>
        <taxon>unclassified sequences</taxon>
        <taxon>metagenomes</taxon>
        <taxon>organismal metagenomes</taxon>
    </lineage>
</organism>
<gene>
    <name evidence="3" type="ORF">MM415A00901_0012</name>
    <name evidence="2" type="ORF">MM415B00267_0019</name>
</gene>